<evidence type="ECO:0000313" key="3">
    <source>
        <dbReference type="Proteomes" id="UP000013101"/>
    </source>
</evidence>
<feature type="transmembrane region" description="Helical" evidence="1">
    <location>
        <begin position="102"/>
        <end position="126"/>
    </location>
</feature>
<dbReference type="InterPro" id="IPR025695">
    <property type="entry name" value="DoxX-like"/>
</dbReference>
<keyword evidence="1" id="KW-0812">Transmembrane</keyword>
<sequence length="136" mass="15128">MNSDSVLMQPLRTIQFALAALWLYQGLVPKILFQSTAELQIWQNMGVSLLLAKSLVGLSGLCEILFGLCFLKWNRSLLLHGLNIAGLGGLLLLIVLTDPLQLIAAFNPVVMNIAMLMLFVIVIQIIQQEQREALRQ</sequence>
<dbReference type="PATRIC" id="fig|1217693.3.peg.210"/>
<reference evidence="2 3" key="1">
    <citation type="submission" date="2013-02" db="EMBL/GenBank/DDBJ databases">
        <title>The Genome Sequence of Acinetobacter sp. NIPH 2171.</title>
        <authorList>
            <consortium name="The Broad Institute Genome Sequencing Platform"/>
            <consortium name="The Broad Institute Genome Sequencing Center for Infectious Disease"/>
            <person name="Cerqueira G."/>
            <person name="Feldgarden M."/>
            <person name="Courvalin P."/>
            <person name="Perichon B."/>
            <person name="Grillot-Courvalin C."/>
            <person name="Clermont D."/>
            <person name="Rocha E."/>
            <person name="Yoon E.-J."/>
            <person name="Nemec A."/>
            <person name="Walker B."/>
            <person name="Young S.K."/>
            <person name="Zeng Q."/>
            <person name="Gargeya S."/>
            <person name="Fitzgerald M."/>
            <person name="Haas B."/>
            <person name="Abouelleil A."/>
            <person name="Alvarado L."/>
            <person name="Arachchi H.M."/>
            <person name="Berlin A.M."/>
            <person name="Chapman S.B."/>
            <person name="Dewar J."/>
            <person name="Goldberg J."/>
            <person name="Griggs A."/>
            <person name="Gujja S."/>
            <person name="Hansen M."/>
            <person name="Howarth C."/>
            <person name="Imamovic A."/>
            <person name="Larimer J."/>
            <person name="McCowan C."/>
            <person name="Murphy C."/>
            <person name="Neiman D."/>
            <person name="Pearson M."/>
            <person name="Priest M."/>
            <person name="Roberts A."/>
            <person name="Saif S."/>
            <person name="Shea T."/>
            <person name="Sisk P."/>
            <person name="Sykes S."/>
            <person name="Wortman J."/>
            <person name="Nusbaum C."/>
            <person name="Birren B."/>
        </authorList>
    </citation>
    <scope>NUCLEOTIDE SEQUENCE [LARGE SCALE GENOMIC DNA]</scope>
    <source>
        <strain evidence="2 3">NIPH 2171</strain>
    </source>
</reference>
<evidence type="ECO:0000256" key="1">
    <source>
        <dbReference type="SAM" id="Phobius"/>
    </source>
</evidence>
<feature type="transmembrane region" description="Helical" evidence="1">
    <location>
        <begin position="77"/>
        <end position="96"/>
    </location>
</feature>
<dbReference type="STRING" id="70346.F897_00216"/>
<dbReference type="AlphaFoldDB" id="N9PAY1"/>
<evidence type="ECO:0008006" key="4">
    <source>
        <dbReference type="Google" id="ProtNLM"/>
    </source>
</evidence>
<dbReference type="EMBL" id="APRS01000002">
    <property type="protein sequence ID" value="ENX11375.1"/>
    <property type="molecule type" value="Genomic_DNA"/>
</dbReference>
<dbReference type="Pfam" id="PF13781">
    <property type="entry name" value="DoxX_3"/>
    <property type="match status" value="1"/>
</dbReference>
<evidence type="ECO:0000313" key="2">
    <source>
        <dbReference type="EMBL" id="ENX11375.1"/>
    </source>
</evidence>
<keyword evidence="1" id="KW-1133">Transmembrane helix</keyword>
<dbReference type="HOGENOM" id="CLU_135455_1_0_6"/>
<keyword evidence="1" id="KW-0472">Membrane</keyword>
<comment type="caution">
    <text evidence="2">The sequence shown here is derived from an EMBL/GenBank/DDBJ whole genome shotgun (WGS) entry which is preliminary data.</text>
</comment>
<proteinExistence type="predicted"/>
<feature type="transmembrane region" description="Helical" evidence="1">
    <location>
        <begin position="45"/>
        <end position="70"/>
    </location>
</feature>
<name>N9PAY1_9GAMM</name>
<dbReference type="Proteomes" id="UP000013101">
    <property type="component" value="Unassembled WGS sequence"/>
</dbReference>
<organism evidence="2 3">
    <name type="scientific">Acinetobacter variabilis</name>
    <dbReference type="NCBI Taxonomy" id="70346"/>
    <lineage>
        <taxon>Bacteria</taxon>
        <taxon>Pseudomonadati</taxon>
        <taxon>Pseudomonadota</taxon>
        <taxon>Gammaproteobacteria</taxon>
        <taxon>Moraxellales</taxon>
        <taxon>Moraxellaceae</taxon>
        <taxon>Acinetobacter</taxon>
    </lineage>
</organism>
<gene>
    <name evidence="2" type="ORF">F897_00216</name>
</gene>
<protein>
    <recommendedName>
        <fullName evidence="4">DoxX-like family protein</fullName>
    </recommendedName>
</protein>
<accession>N9PAY1</accession>